<sequence>GPCVIKICKGKTSTLRTVTGLVLSQETKSKTLPDYVKENNVICLTCYNAIVVNASSEFQMHVLDSHSHIEAEISNQPTFLSFSQAVELITNVLYEREYNSMLTQPRHLIHYISLLFCLIQLELNQQFQA</sequence>
<protein>
    <submittedName>
        <fullName evidence="1">17384_t:CDS:1</fullName>
    </submittedName>
</protein>
<dbReference type="Proteomes" id="UP000789396">
    <property type="component" value="Unassembled WGS sequence"/>
</dbReference>
<name>A0A9N9P5F5_9GLOM</name>
<reference evidence="1" key="1">
    <citation type="submission" date="2021-06" db="EMBL/GenBank/DDBJ databases">
        <authorList>
            <person name="Kallberg Y."/>
            <person name="Tangrot J."/>
            <person name="Rosling A."/>
        </authorList>
    </citation>
    <scope>NUCLEOTIDE SEQUENCE</scope>
    <source>
        <strain evidence="1">IN212</strain>
    </source>
</reference>
<organism evidence="1 2">
    <name type="scientific">Racocetra fulgida</name>
    <dbReference type="NCBI Taxonomy" id="60492"/>
    <lineage>
        <taxon>Eukaryota</taxon>
        <taxon>Fungi</taxon>
        <taxon>Fungi incertae sedis</taxon>
        <taxon>Mucoromycota</taxon>
        <taxon>Glomeromycotina</taxon>
        <taxon>Glomeromycetes</taxon>
        <taxon>Diversisporales</taxon>
        <taxon>Gigasporaceae</taxon>
        <taxon>Racocetra</taxon>
    </lineage>
</organism>
<dbReference type="AlphaFoldDB" id="A0A9N9P5F5"/>
<comment type="caution">
    <text evidence="1">The sequence shown here is derived from an EMBL/GenBank/DDBJ whole genome shotgun (WGS) entry which is preliminary data.</text>
</comment>
<evidence type="ECO:0000313" key="2">
    <source>
        <dbReference type="Proteomes" id="UP000789396"/>
    </source>
</evidence>
<accession>A0A9N9P5F5</accession>
<proteinExistence type="predicted"/>
<keyword evidence="2" id="KW-1185">Reference proteome</keyword>
<dbReference type="EMBL" id="CAJVPZ010056720">
    <property type="protein sequence ID" value="CAG8786053.1"/>
    <property type="molecule type" value="Genomic_DNA"/>
</dbReference>
<dbReference type="OrthoDB" id="2363152at2759"/>
<feature type="non-terminal residue" evidence="1">
    <location>
        <position position="1"/>
    </location>
</feature>
<gene>
    <name evidence="1" type="ORF">RFULGI_LOCUS16268</name>
</gene>
<evidence type="ECO:0000313" key="1">
    <source>
        <dbReference type="EMBL" id="CAG8786053.1"/>
    </source>
</evidence>